<accession>D0LGG5</accession>
<keyword evidence="7 9" id="KW-0472">Membrane</keyword>
<evidence type="ECO:0000256" key="3">
    <source>
        <dbReference type="ARBA" id="ARBA00022452"/>
    </source>
</evidence>
<sequence>MSVAAGASTAGEARADAETERPLALGGFVGGNYISDQVELGNAYFAEQVPGSAFLLGARGSYELLSWGGSLAPRLSAEAELKLALSSTGAAPGSMRSSYFAPVLGWRAQAVLDLWSEYRAHPHVSLGFGGETVFSSSPFVASGDSDATMYWGVGGSYALASSYGVRADLRLGITAGRFDASASTVELQFGFYYAFGPGEPAAPRTRRAEPVPYALASEPVDEDDDGVPDFSDACPSEPELYNRMDDEDGCPERDPDGDGLFGAADECPEEAEDFEGFEDEDGCPDVDNDGDGNPDSADECPNRAETDNGFEDEDGCPDEVPTRVAEYIGVLEGIRFPSGSAKIRDRRSRRILGDVAATLAEYPSVRVRISGHTDDRGRAEKNVQLSRERADAVKWFLVDKGIEHTRIVTAGYGPERPLADNGTRAGRAKNRRIEFELLTGPIEIEANPADADADEASE</sequence>
<dbReference type="eggNOG" id="COG2885">
    <property type="taxonomic scope" value="Bacteria"/>
</dbReference>
<reference evidence="12 13" key="1">
    <citation type="journal article" date="2010" name="Stand. Genomic Sci.">
        <title>Complete genome sequence of Haliangium ochraceum type strain (SMP-2).</title>
        <authorList>
            <consortium name="US DOE Joint Genome Institute (JGI-PGF)"/>
            <person name="Ivanova N."/>
            <person name="Daum C."/>
            <person name="Lang E."/>
            <person name="Abt B."/>
            <person name="Kopitz M."/>
            <person name="Saunders E."/>
            <person name="Lapidus A."/>
            <person name="Lucas S."/>
            <person name="Glavina Del Rio T."/>
            <person name="Nolan M."/>
            <person name="Tice H."/>
            <person name="Copeland A."/>
            <person name="Cheng J.F."/>
            <person name="Chen F."/>
            <person name="Bruce D."/>
            <person name="Goodwin L."/>
            <person name="Pitluck S."/>
            <person name="Mavromatis K."/>
            <person name="Pati A."/>
            <person name="Mikhailova N."/>
            <person name="Chen A."/>
            <person name="Palaniappan K."/>
            <person name="Land M."/>
            <person name="Hauser L."/>
            <person name="Chang Y.J."/>
            <person name="Jeffries C.D."/>
            <person name="Detter J.C."/>
            <person name="Brettin T."/>
            <person name="Rohde M."/>
            <person name="Goker M."/>
            <person name="Bristow J."/>
            <person name="Markowitz V."/>
            <person name="Eisen J.A."/>
            <person name="Hugenholtz P."/>
            <person name="Kyrpides N.C."/>
            <person name="Klenk H.P."/>
        </authorList>
    </citation>
    <scope>NUCLEOTIDE SEQUENCE [LARGE SCALE GENOMIC DNA]</scope>
    <source>
        <strain evidence="13">DSM 14365 / CIP 107738 / JCM 11303 / AJ 13395 / SMP-2</strain>
    </source>
</reference>
<dbReference type="GO" id="GO:0006811">
    <property type="term" value="P:monoatomic ion transport"/>
    <property type="evidence" value="ECO:0007669"/>
    <property type="project" value="UniProtKB-KW"/>
</dbReference>
<dbReference type="CDD" id="cd07185">
    <property type="entry name" value="OmpA_C-like"/>
    <property type="match status" value="1"/>
</dbReference>
<comment type="subcellular location">
    <subcellularLocation>
        <location evidence="1">Cell outer membrane</location>
        <topology evidence="1">Multi-pass membrane protein</topology>
    </subcellularLocation>
</comment>
<dbReference type="GO" id="GO:0009279">
    <property type="term" value="C:cell outer membrane"/>
    <property type="evidence" value="ECO:0007669"/>
    <property type="project" value="UniProtKB-SubCell"/>
</dbReference>
<dbReference type="PROSITE" id="PS51123">
    <property type="entry name" value="OMPA_2"/>
    <property type="match status" value="1"/>
</dbReference>
<dbReference type="Pfam" id="PF00691">
    <property type="entry name" value="OmpA"/>
    <property type="match status" value="1"/>
</dbReference>
<dbReference type="SUPFAM" id="SSF103088">
    <property type="entry name" value="OmpA-like"/>
    <property type="match status" value="1"/>
</dbReference>
<keyword evidence="2" id="KW-0813">Transport</keyword>
<evidence type="ECO:0000256" key="10">
    <source>
        <dbReference type="SAM" id="MobiDB-lite"/>
    </source>
</evidence>
<dbReference type="EMBL" id="CP001804">
    <property type="protein sequence ID" value="ACY12711.1"/>
    <property type="molecule type" value="Genomic_DNA"/>
</dbReference>
<evidence type="ECO:0000259" key="11">
    <source>
        <dbReference type="PROSITE" id="PS51123"/>
    </source>
</evidence>
<dbReference type="PRINTS" id="PR01021">
    <property type="entry name" value="OMPADOMAIN"/>
</dbReference>
<dbReference type="RefSeq" id="WP_012825338.1">
    <property type="nucleotide sequence ID" value="NC_013440.1"/>
</dbReference>
<evidence type="ECO:0000256" key="8">
    <source>
        <dbReference type="ARBA" id="ARBA00023237"/>
    </source>
</evidence>
<dbReference type="InterPro" id="IPR011250">
    <property type="entry name" value="OMP/PagP_B-barrel"/>
</dbReference>
<dbReference type="GO" id="GO:0005509">
    <property type="term" value="F:calcium ion binding"/>
    <property type="evidence" value="ECO:0007669"/>
    <property type="project" value="InterPro"/>
</dbReference>
<dbReference type="Gene3D" id="4.10.1080.10">
    <property type="entry name" value="TSP type-3 repeat"/>
    <property type="match status" value="1"/>
</dbReference>
<dbReference type="InterPro" id="IPR050330">
    <property type="entry name" value="Bact_OuterMem_StrucFunc"/>
</dbReference>
<protein>
    <submittedName>
        <fullName evidence="12">OmpA/MotB domain protein</fullName>
    </submittedName>
</protein>
<evidence type="ECO:0000313" key="13">
    <source>
        <dbReference type="Proteomes" id="UP000001880"/>
    </source>
</evidence>
<dbReference type="Proteomes" id="UP000001880">
    <property type="component" value="Chromosome"/>
</dbReference>
<dbReference type="AlphaFoldDB" id="D0LGG5"/>
<feature type="region of interest" description="Disordered" evidence="10">
    <location>
        <begin position="218"/>
        <end position="319"/>
    </location>
</feature>
<dbReference type="InterPro" id="IPR006664">
    <property type="entry name" value="OMP_bac"/>
</dbReference>
<keyword evidence="13" id="KW-1185">Reference proteome</keyword>
<dbReference type="SUPFAM" id="SSF103647">
    <property type="entry name" value="TSP type-3 repeat"/>
    <property type="match status" value="1"/>
</dbReference>
<dbReference type="InterPro" id="IPR036737">
    <property type="entry name" value="OmpA-like_sf"/>
</dbReference>
<keyword evidence="5" id="KW-0406">Ion transport</keyword>
<keyword evidence="6" id="KW-0626">Porin</keyword>
<proteinExistence type="predicted"/>
<dbReference type="PRINTS" id="PR01023">
    <property type="entry name" value="NAFLGMOTY"/>
</dbReference>
<dbReference type="PANTHER" id="PTHR30329">
    <property type="entry name" value="STATOR ELEMENT OF FLAGELLAR MOTOR COMPLEX"/>
    <property type="match status" value="1"/>
</dbReference>
<evidence type="ECO:0000313" key="12">
    <source>
        <dbReference type="EMBL" id="ACY12711.1"/>
    </source>
</evidence>
<organism evidence="12 13">
    <name type="scientific">Haliangium ochraceum (strain DSM 14365 / JCM 11303 / SMP-2)</name>
    <dbReference type="NCBI Taxonomy" id="502025"/>
    <lineage>
        <taxon>Bacteria</taxon>
        <taxon>Pseudomonadati</taxon>
        <taxon>Myxococcota</taxon>
        <taxon>Polyangia</taxon>
        <taxon>Haliangiales</taxon>
        <taxon>Kofleriaceae</taxon>
        <taxon>Haliangium</taxon>
    </lineage>
</organism>
<evidence type="ECO:0000256" key="4">
    <source>
        <dbReference type="ARBA" id="ARBA00022692"/>
    </source>
</evidence>
<gene>
    <name evidence="12" type="ordered locus">Hoch_0070</name>
</gene>
<evidence type="ECO:0000256" key="6">
    <source>
        <dbReference type="ARBA" id="ARBA00023114"/>
    </source>
</evidence>
<dbReference type="HOGENOM" id="CLU_596860_0_0_7"/>
<dbReference type="SUPFAM" id="SSF56925">
    <property type="entry name" value="OMPA-like"/>
    <property type="match status" value="1"/>
</dbReference>
<evidence type="ECO:0000256" key="5">
    <source>
        <dbReference type="ARBA" id="ARBA00023065"/>
    </source>
</evidence>
<keyword evidence="8" id="KW-0998">Cell outer membrane</keyword>
<keyword evidence="4" id="KW-0812">Transmembrane</keyword>
<feature type="compositionally biased region" description="Acidic residues" evidence="10">
    <location>
        <begin position="308"/>
        <end position="317"/>
    </location>
</feature>
<dbReference type="Gene3D" id="3.30.1330.60">
    <property type="entry name" value="OmpA-like domain"/>
    <property type="match status" value="1"/>
</dbReference>
<keyword evidence="3" id="KW-1134">Transmembrane beta strand</keyword>
<dbReference type="STRING" id="502025.Hoch_0070"/>
<feature type="compositionally biased region" description="Basic and acidic residues" evidence="10">
    <location>
        <begin position="240"/>
        <end position="256"/>
    </location>
</feature>
<dbReference type="GO" id="GO:0046930">
    <property type="term" value="C:pore complex"/>
    <property type="evidence" value="ECO:0007669"/>
    <property type="project" value="UniProtKB-KW"/>
</dbReference>
<dbReference type="GO" id="GO:0015288">
    <property type="term" value="F:porin activity"/>
    <property type="evidence" value="ECO:0007669"/>
    <property type="project" value="UniProtKB-KW"/>
</dbReference>
<evidence type="ECO:0000256" key="9">
    <source>
        <dbReference type="PROSITE-ProRule" id="PRU00473"/>
    </source>
</evidence>
<evidence type="ECO:0000256" key="2">
    <source>
        <dbReference type="ARBA" id="ARBA00022448"/>
    </source>
</evidence>
<feature type="compositionally biased region" description="Acidic residues" evidence="10">
    <location>
        <begin position="266"/>
        <end position="298"/>
    </location>
</feature>
<evidence type="ECO:0000256" key="1">
    <source>
        <dbReference type="ARBA" id="ARBA00004571"/>
    </source>
</evidence>
<dbReference type="KEGG" id="hoh:Hoch_0070"/>
<dbReference type="InterPro" id="IPR028974">
    <property type="entry name" value="TSP_type-3_rpt"/>
</dbReference>
<evidence type="ECO:0000256" key="7">
    <source>
        <dbReference type="ARBA" id="ARBA00023136"/>
    </source>
</evidence>
<dbReference type="PANTHER" id="PTHR30329:SF21">
    <property type="entry name" value="LIPOPROTEIN YIAD-RELATED"/>
    <property type="match status" value="1"/>
</dbReference>
<name>D0LGG5_HALO1</name>
<dbReference type="InterPro" id="IPR006665">
    <property type="entry name" value="OmpA-like"/>
</dbReference>
<feature type="domain" description="OmpA-like" evidence="11">
    <location>
        <begin position="323"/>
        <end position="441"/>
    </location>
</feature>